<feature type="region of interest" description="Disordered" evidence="1">
    <location>
        <begin position="1"/>
        <end position="28"/>
    </location>
</feature>
<feature type="compositionally biased region" description="Pro residues" evidence="1">
    <location>
        <begin position="159"/>
        <end position="170"/>
    </location>
</feature>
<dbReference type="Proteomes" id="UP001180453">
    <property type="component" value="Unassembled WGS sequence"/>
</dbReference>
<dbReference type="RefSeq" id="WP_310263917.1">
    <property type="nucleotide sequence ID" value="NZ_JAVDXU010000001.1"/>
</dbReference>
<accession>A0ABU1YMV1</accession>
<reference evidence="2 3" key="1">
    <citation type="submission" date="2023-07" db="EMBL/GenBank/DDBJ databases">
        <title>Sorghum-associated microbial communities from plants grown in Nebraska, USA.</title>
        <authorList>
            <person name="Schachtman D."/>
        </authorList>
    </citation>
    <scope>NUCLEOTIDE SEQUENCE [LARGE SCALE GENOMIC DNA]</scope>
    <source>
        <strain evidence="2 3">BE314</strain>
    </source>
</reference>
<protein>
    <submittedName>
        <fullName evidence="2">Uncharacterized protein</fullName>
    </submittedName>
</protein>
<keyword evidence="3" id="KW-1185">Reference proteome</keyword>
<name>A0ABU1YMV1_ROSSA</name>
<evidence type="ECO:0000313" key="3">
    <source>
        <dbReference type="Proteomes" id="UP001180453"/>
    </source>
</evidence>
<evidence type="ECO:0000313" key="2">
    <source>
        <dbReference type="EMBL" id="MDR7269336.1"/>
    </source>
</evidence>
<gene>
    <name evidence="2" type="ORF">J2X20_001965</name>
</gene>
<comment type="caution">
    <text evidence="2">The sequence shown here is derived from an EMBL/GenBank/DDBJ whole genome shotgun (WGS) entry which is preliminary data.</text>
</comment>
<dbReference type="EMBL" id="JAVDXU010000001">
    <property type="protein sequence ID" value="MDR7269336.1"/>
    <property type="molecule type" value="Genomic_DNA"/>
</dbReference>
<feature type="compositionally biased region" description="Basic and acidic residues" evidence="1">
    <location>
        <begin position="1"/>
        <end position="16"/>
    </location>
</feature>
<evidence type="ECO:0000256" key="1">
    <source>
        <dbReference type="SAM" id="MobiDB-lite"/>
    </source>
</evidence>
<proteinExistence type="predicted"/>
<feature type="region of interest" description="Disordered" evidence="1">
    <location>
        <begin position="152"/>
        <end position="184"/>
    </location>
</feature>
<organism evidence="2 3">
    <name type="scientific">Roseateles saccharophilus</name>
    <name type="common">Pseudomonas saccharophila</name>
    <dbReference type="NCBI Taxonomy" id="304"/>
    <lineage>
        <taxon>Bacteria</taxon>
        <taxon>Pseudomonadati</taxon>
        <taxon>Pseudomonadota</taxon>
        <taxon>Betaproteobacteria</taxon>
        <taxon>Burkholderiales</taxon>
        <taxon>Sphaerotilaceae</taxon>
        <taxon>Roseateles</taxon>
    </lineage>
</organism>
<sequence>MAEKQAKKQAKKETRAKATKAGASTRLGDIKLGPVPPVVIAPPISITPPPPIKVNPTAPVVVGPLPPPVIITPGPIPHLIEYVGNLFSDSRPGNPVVRPDDLLALRIELVNVTRKPGSKPPVLVAGASGTASLIVHHPPQSIAEEVYFEGAAAGTGEPSKPPPPDDPPTPSTKVPDNDVDPPPIRARAANESRVVFEWPAGFECPYTLDGLLGAIRTLKMRVPPGALPRQQQRRVLELWPRWQRATKALVTTKAKAGAVTTAALQVQAMPGLSGTALNAFSLRQTQIARRGGEAAQATLRRRLGDVIIGSGAALPDLSIDPTTPLRVLPRPALPTATQTAIELPWRLIISPHDGEHWRHATAAATSPYSGHTELWHTRLLGPAGVDSLAADPGRTFRAVWATTGWGGKAMQSAFPSGASELPGTDQGNPFVTSETALSDYDRYQVAHLSSNFSMANYEPQPIDTRLLMLSSQGAWLDSRGDWDPPGLDVESWVHQATQGRDHYVRVVYRGVLFPFGHRAVLVKVSERKFHKMPGNPAYLRQRMFMVVREKLKHYDDASTLRPFGANDATVEHELPFTSVRMLTTVTPDLAPPADTDIDGKGQQLFWPAVGPSPNPTPFKFRMVGTDLDGREVQFELPLIFMSNVMASPRDRVNNRLVPKHGGADGAAAAANKALTGWRQFQMADIVDDPQGDERATAQLKRQRVTLALSNKPGDTSAEVAHLTFDAHVPSTATASTSFKAFKAFTPDLLKPMFYPRVSRLKVRIGAMAQLTGSDGFNRLRWNPTYLQSGFDPNANKGEVFAEVVATANMGRLDFSKQGDHSGGFVMPNLSPSALSRTLGPTAGNVGDMVAGKVMPDNFFPAGGVGDLPLPLLFGCIPLGAVIKQIDQLAGNLDKAPKFASEAGTKVEAFFNDLMRLYQFISGLASQPGTLGSAALEVVKATINDLLEQAKAFGSAQFTTVQGKVTALMATLNSVQAQLKNLGDKTLDAADPLAGINLADALDAPQGNGSLRAKLVDLKTTVAASTIIPAGFRQQVNAVVSQALTVLDSIKLIAGLVQHGKTLFDALKNLLDNPAPGQSLGELITKPAELAPKVEAIKNALSAVKGDVAAFPLLEGPPRKTLLDILDVVEDALTAVGPLLEMLENLLGEELVVRFDWRPEIKSWGFNATDFLFVVHDPHAFIVAVEARMKKSGGPPKIQVLCGLHHFDLVLIAPASFIELNFEKIEFSVDSSAKMNVDVLLSGIKFVGPLSFVETLRDLIPLDGFSDPPYLDITPQGIDAGFNVALPAITCGVLNLSNVSLGAGFTVPFIGQPLSVRFNFCTREQPFHLTVYVFGGGGFFGITLDPKGVQILEAAFEFGAAISIDFGVASGGVSVMAGIYFRMENDAASLTGYFRLEGHVDVLGLITASLELYLELRYEFETGKCVGKATLTIEIEVFIFSGSVSISCEKKFAGSNGDPTLRQLLGTSADPTLPLATELAGINDSTRYGWRDYCEAFA</sequence>